<dbReference type="InterPro" id="IPR052708">
    <property type="entry name" value="PxpC"/>
</dbReference>
<evidence type="ECO:0000256" key="1">
    <source>
        <dbReference type="ARBA" id="ARBA00022741"/>
    </source>
</evidence>
<organism evidence="5 6">
    <name type="scientific">Paracoccus albicereus</name>
    <dbReference type="NCBI Taxonomy" id="2922394"/>
    <lineage>
        <taxon>Bacteria</taxon>
        <taxon>Pseudomonadati</taxon>
        <taxon>Pseudomonadota</taxon>
        <taxon>Alphaproteobacteria</taxon>
        <taxon>Rhodobacterales</taxon>
        <taxon>Paracoccaceae</taxon>
        <taxon>Paracoccus</taxon>
    </lineage>
</organism>
<feature type="domain" description="Carboxyltransferase" evidence="4">
    <location>
        <begin position="27"/>
        <end position="303"/>
    </location>
</feature>
<gene>
    <name evidence="5" type="ORF">MLD63_04165</name>
</gene>
<dbReference type="InterPro" id="IPR029000">
    <property type="entry name" value="Cyclophilin-like_dom_sf"/>
</dbReference>
<dbReference type="PANTHER" id="PTHR43309:SF3">
    <property type="entry name" value="5-OXOPROLINASE SUBUNIT C"/>
    <property type="match status" value="1"/>
</dbReference>
<name>A0ABT1MMW2_9RHOB</name>
<keyword evidence="2" id="KW-0378">Hydrolase</keyword>
<dbReference type="Pfam" id="PF02626">
    <property type="entry name" value="CT_A_B"/>
    <property type="match status" value="1"/>
</dbReference>
<dbReference type="EMBL" id="JAKZEU010000002">
    <property type="protein sequence ID" value="MCQ0969623.1"/>
    <property type="molecule type" value="Genomic_DNA"/>
</dbReference>
<evidence type="ECO:0000256" key="3">
    <source>
        <dbReference type="ARBA" id="ARBA00022840"/>
    </source>
</evidence>
<accession>A0ABT1MMW2</accession>
<evidence type="ECO:0000313" key="6">
    <source>
        <dbReference type="Proteomes" id="UP001203945"/>
    </source>
</evidence>
<evidence type="ECO:0000313" key="5">
    <source>
        <dbReference type="EMBL" id="MCQ0969623.1"/>
    </source>
</evidence>
<dbReference type="PANTHER" id="PTHR43309">
    <property type="entry name" value="5-OXOPROLINASE SUBUNIT C"/>
    <property type="match status" value="1"/>
</dbReference>
<evidence type="ECO:0000256" key="2">
    <source>
        <dbReference type="ARBA" id="ARBA00022801"/>
    </source>
</evidence>
<reference evidence="5 6" key="1">
    <citation type="submission" date="2022-03" db="EMBL/GenBank/DDBJ databases">
        <authorList>
            <person name="He Y."/>
        </authorList>
    </citation>
    <scope>NUCLEOTIDE SEQUENCE [LARGE SCALE GENOMIC DNA]</scope>
    <source>
        <strain evidence="5 6">TK19116</strain>
    </source>
</reference>
<dbReference type="Proteomes" id="UP001203945">
    <property type="component" value="Unassembled WGS sequence"/>
</dbReference>
<dbReference type="SUPFAM" id="SSF50891">
    <property type="entry name" value="Cyclophilin-like"/>
    <property type="match status" value="1"/>
</dbReference>
<proteinExistence type="predicted"/>
<sequence>MADAVLQIGHAGPHASWQDAGRPGRMRFGVPASGPMDRIAYAAANRALGNPDGQPAIEISLGGLRLVCLSGEIGIAVAGGGFVVETGEIVTGSWSVLNLAAGETLSIRPGPWGCWTYLGFAGRPDVAHWLGSAATHALSGLGGGALQPGQTLTIADAAPGPAAARRIPCPVWARPQDELHVVIGPQDRFFPPEAIEALSAQAFALTDAYDRMGVRLSGPLLTPLNSLSIPSEPVLRGSVQVSGDGVATVLLADHQTTGGYPKIATIIDADLDGFVQLRPHDPVAFRKVTADRALQIARQRAQIHQDWLNGLGRG</sequence>
<evidence type="ECO:0000259" key="4">
    <source>
        <dbReference type="SMART" id="SM00797"/>
    </source>
</evidence>
<protein>
    <submittedName>
        <fullName evidence="5">Biotin-dependent carboxyltransferase family protein</fullName>
    </submittedName>
</protein>
<dbReference type="InterPro" id="IPR003778">
    <property type="entry name" value="CT_A_B"/>
</dbReference>
<comment type="caution">
    <text evidence="5">The sequence shown here is derived from an EMBL/GenBank/DDBJ whole genome shotgun (WGS) entry which is preliminary data.</text>
</comment>
<keyword evidence="6" id="KW-1185">Reference proteome</keyword>
<keyword evidence="1" id="KW-0547">Nucleotide-binding</keyword>
<dbReference type="SMART" id="SM00797">
    <property type="entry name" value="AHS2"/>
    <property type="match status" value="1"/>
</dbReference>
<dbReference type="RefSeq" id="WP_255328629.1">
    <property type="nucleotide sequence ID" value="NZ_JAKZEU010000002.1"/>
</dbReference>
<dbReference type="Gene3D" id="2.40.100.10">
    <property type="entry name" value="Cyclophilin-like"/>
    <property type="match status" value="1"/>
</dbReference>
<keyword evidence="3" id="KW-0067">ATP-binding</keyword>